<evidence type="ECO:0000259" key="4">
    <source>
        <dbReference type="Pfam" id="PF13538"/>
    </source>
</evidence>
<comment type="function">
    <text evidence="3">A helicase/nuclease that prepares dsDNA breaks (DSB) for recombinational DNA repair. Binds to DSBs and unwinds DNA via a highly rapid and processive ATP-dependent bidirectional helicase activity. Unwinds dsDNA until it encounters a Chi (crossover hotspot instigator) sequence from the 3' direction. Cuts ssDNA a few nucleotides 3' to the Chi site. The properties and activities of the enzyme are changed at Chi. The Chi-altered holoenzyme produces a long 3'-ssDNA overhang and facilitates RecA-binding to the ssDNA for homologous DNA recombination and repair. Holoenzyme degrades any linearized DNA that is unable to undergo homologous recombination. In the holoenzyme this subunit has ssDNA-dependent ATPase and 5'-3' helicase activity. When added to pre-assembled RecBC greatly stimulates nuclease activity and augments holoenzyme processivity. Negatively regulates the RecA-loading ability of RecBCD.</text>
</comment>
<dbReference type="InterPro" id="IPR006344">
    <property type="entry name" value="RecD"/>
</dbReference>
<reference evidence="5 6" key="1">
    <citation type="submission" date="2020-04" db="EMBL/GenBank/DDBJ databases">
        <title>Draft genome of Leeia sp. IMCC25680.</title>
        <authorList>
            <person name="Song J."/>
            <person name="Cho J.-C."/>
        </authorList>
    </citation>
    <scope>NUCLEOTIDE SEQUENCE [LARGE SCALE GENOMIC DNA]</scope>
    <source>
        <strain evidence="5 6">IMCC25680</strain>
    </source>
</reference>
<dbReference type="GO" id="GO:0000724">
    <property type="term" value="P:double-strand break repair via homologous recombination"/>
    <property type="evidence" value="ECO:0007669"/>
    <property type="project" value="UniProtKB-UniRule"/>
</dbReference>
<comment type="catalytic activity">
    <reaction evidence="3">
        <text>ATP + H2O = ADP + phosphate + H(+)</text>
        <dbReference type="Rhea" id="RHEA:13065"/>
        <dbReference type="ChEBI" id="CHEBI:15377"/>
        <dbReference type="ChEBI" id="CHEBI:15378"/>
        <dbReference type="ChEBI" id="CHEBI:30616"/>
        <dbReference type="ChEBI" id="CHEBI:43474"/>
        <dbReference type="ChEBI" id="CHEBI:456216"/>
        <dbReference type="EC" id="5.6.2.3"/>
    </reaction>
</comment>
<accession>A0A847S3M5</accession>
<dbReference type="GO" id="GO:0005524">
    <property type="term" value="F:ATP binding"/>
    <property type="evidence" value="ECO:0007669"/>
    <property type="project" value="UniProtKB-KW"/>
</dbReference>
<dbReference type="PANTHER" id="PTHR43788">
    <property type="entry name" value="DNA2/NAM7 HELICASE FAMILY MEMBER"/>
    <property type="match status" value="1"/>
</dbReference>
<dbReference type="InterPro" id="IPR027417">
    <property type="entry name" value="P-loop_NTPase"/>
</dbReference>
<keyword evidence="2" id="KW-0067">ATP-binding</keyword>
<protein>
    <recommendedName>
        <fullName evidence="3">RecBCD enzyme subunit RecD</fullName>
        <ecNumber evidence="3">5.6.2.3</ecNumber>
    </recommendedName>
    <alternativeName>
        <fullName evidence="3">DNA 5'-3' helicase subunit RecD</fullName>
    </alternativeName>
    <alternativeName>
        <fullName evidence="3">Exonuclease V subunit RecD</fullName>
        <shortName evidence="3">ExoV subunit RecD</shortName>
    </alternativeName>
    <alternativeName>
        <fullName evidence="3">Helicase/nuclease RecBCD subunit RecD</fullName>
    </alternativeName>
</protein>
<proteinExistence type="inferred from homology"/>
<dbReference type="SUPFAM" id="SSF52540">
    <property type="entry name" value="P-loop containing nucleoside triphosphate hydrolases"/>
    <property type="match status" value="2"/>
</dbReference>
<evidence type="ECO:0000256" key="2">
    <source>
        <dbReference type="ARBA" id="ARBA00022840"/>
    </source>
</evidence>
<evidence type="ECO:0000256" key="3">
    <source>
        <dbReference type="HAMAP-Rule" id="MF_01487"/>
    </source>
</evidence>
<name>A0A847S3M5_9NEIS</name>
<dbReference type="Proteomes" id="UP000587991">
    <property type="component" value="Unassembled WGS sequence"/>
</dbReference>
<dbReference type="RefSeq" id="WP_168875425.1">
    <property type="nucleotide sequence ID" value="NZ_JABAIM010000001.1"/>
</dbReference>
<organism evidence="5 6">
    <name type="scientific">Leeia aquatica</name>
    <dbReference type="NCBI Taxonomy" id="2725557"/>
    <lineage>
        <taxon>Bacteria</taxon>
        <taxon>Pseudomonadati</taxon>
        <taxon>Pseudomonadota</taxon>
        <taxon>Betaproteobacteria</taxon>
        <taxon>Neisseriales</taxon>
        <taxon>Leeiaceae</taxon>
        <taxon>Leeia</taxon>
    </lineage>
</organism>
<dbReference type="GO" id="GO:0009338">
    <property type="term" value="C:exodeoxyribonuclease V complex"/>
    <property type="evidence" value="ECO:0007669"/>
    <property type="project" value="InterPro"/>
</dbReference>
<evidence type="ECO:0000313" key="5">
    <source>
        <dbReference type="EMBL" id="NLR73767.1"/>
    </source>
</evidence>
<feature type="domain" description="UvrD-like helicase C-terminal" evidence="4">
    <location>
        <begin position="495"/>
        <end position="542"/>
    </location>
</feature>
<gene>
    <name evidence="3 5" type="primary">recD</name>
    <name evidence="5" type="ORF">HF682_01150</name>
</gene>
<keyword evidence="1" id="KW-0547">Nucleotide-binding</keyword>
<keyword evidence="3" id="KW-0347">Helicase</keyword>
<dbReference type="CDD" id="cd18809">
    <property type="entry name" value="SF1_C_RecD"/>
    <property type="match status" value="1"/>
</dbReference>
<dbReference type="GO" id="GO:0008854">
    <property type="term" value="F:exodeoxyribonuclease V activity"/>
    <property type="evidence" value="ECO:0007669"/>
    <property type="project" value="InterPro"/>
</dbReference>
<keyword evidence="6" id="KW-1185">Reference proteome</keyword>
<comment type="miscellaneous">
    <text evidence="3">In the RecBCD complex, RecB has a slow 3'-5' helicase, an exonuclease activity and loads RecA onto ssDNA, RecD has a fast 5'-3' helicase activity, while RecC stimulates the ATPase and processivity of the RecB helicase and contributes to recognition of the Chi site.</text>
</comment>
<keyword evidence="3 5" id="KW-0378">Hydrolase</keyword>
<dbReference type="EMBL" id="JABAIM010000001">
    <property type="protein sequence ID" value="NLR73767.1"/>
    <property type="molecule type" value="Genomic_DNA"/>
</dbReference>
<comment type="caution">
    <text evidence="5">The sequence shown here is derived from an EMBL/GenBank/DDBJ whole genome shotgun (WGS) entry which is preliminary data.</text>
</comment>
<dbReference type="GO" id="GO:0043139">
    <property type="term" value="F:5'-3' DNA helicase activity"/>
    <property type="evidence" value="ECO:0007669"/>
    <property type="project" value="UniProtKB-UniRule"/>
</dbReference>
<keyword evidence="3" id="KW-0227">DNA damage</keyword>
<dbReference type="NCBIfam" id="TIGR01447">
    <property type="entry name" value="recD"/>
    <property type="match status" value="1"/>
</dbReference>
<dbReference type="Gene3D" id="3.40.50.300">
    <property type="entry name" value="P-loop containing nucleotide triphosphate hydrolases"/>
    <property type="match status" value="3"/>
</dbReference>
<comment type="similarity">
    <text evidence="3">Belongs to the RecD family.</text>
</comment>
<comment type="caution">
    <text evidence="3">Lacks conserved residue(s) required for the propagation of feature annotation.</text>
</comment>
<dbReference type="Pfam" id="PF13538">
    <property type="entry name" value="UvrD_C_2"/>
    <property type="match status" value="1"/>
</dbReference>
<keyword evidence="3" id="KW-0238">DNA-binding</keyword>
<dbReference type="InterPro" id="IPR027785">
    <property type="entry name" value="UvrD-like_helicase_C"/>
</dbReference>
<dbReference type="GO" id="GO:0003677">
    <property type="term" value="F:DNA binding"/>
    <property type="evidence" value="ECO:0007669"/>
    <property type="project" value="UniProtKB-UniRule"/>
</dbReference>
<comment type="subunit">
    <text evidence="3">Heterotrimer of RecB, RecC and RecD. All subunits contribute to DNA-binding.</text>
</comment>
<keyword evidence="3" id="KW-0540">Nuclease</keyword>
<evidence type="ECO:0000313" key="6">
    <source>
        <dbReference type="Proteomes" id="UP000587991"/>
    </source>
</evidence>
<keyword evidence="3" id="KW-0269">Exonuclease</keyword>
<dbReference type="EC" id="5.6.2.3" evidence="3"/>
<keyword evidence="3" id="KW-0234">DNA repair</keyword>
<dbReference type="GO" id="GO:0017116">
    <property type="term" value="F:single-stranded DNA helicase activity"/>
    <property type="evidence" value="ECO:0007669"/>
    <property type="project" value="TreeGrafter"/>
</dbReference>
<keyword evidence="3" id="KW-0413">Isomerase</keyword>
<dbReference type="CDD" id="cd17933">
    <property type="entry name" value="DEXSc_RecD-like"/>
    <property type="match status" value="1"/>
</dbReference>
<dbReference type="Pfam" id="PF13245">
    <property type="entry name" value="AAA_19"/>
    <property type="match status" value="1"/>
</dbReference>
<dbReference type="InterPro" id="IPR050534">
    <property type="entry name" value="Coronavir_polyprotein_1ab"/>
</dbReference>
<sequence length="573" mass="62671">MSILARPLSQTLLRLVDAHSAELEHAVQQLVEALEAGHVCLSRDMLGPAACEALLASPLVGRPGEFKPILYQLDRFYLARYWHYEQQLAQGLLQRLQNSADWSRPDSPALLARLFAGSQQQPDWQCVAVAASLRQGLTILSGGPGTGKSRTVFNMLCALQLSAPQSLRIRLAAPTGKAAARLAESLRLTAAQVLPGLPEDWQVALQGLPQQAETLHRLLQPRPDRIGYRYHASNPLPLDVLVVDEASMVDVSLMAHLLDALPVDARLILLGDKDQLSSVEAGSVFADLCADAGLDPQQAESLSRLTGHVILPRAGRSQLGNAVQFLHHSYRFAGDAGIGQLARHINAGQEDAVLAVLQHNPDLHWHTLSRVVMLEQLTALFADYFAAVRQGDVSACFAALDAVRVLAALHEGPDGTQQLNAQLAYRFANRGWIRAEPRYPGLPVLVQQNDYSLQLYNGDLGIMLPDAQGQLKVWFAAEGGGWRALPPARLPPHEPAYVMTVHKSQGSEFSHVALVLPEQASPLLSRPLLYTAVTRARRQVTLFGHEARLREAVRLVPLRHSGLVARLRQEDES</sequence>
<dbReference type="HAMAP" id="MF_01487">
    <property type="entry name" value="RecD"/>
    <property type="match status" value="1"/>
</dbReference>
<evidence type="ECO:0000256" key="1">
    <source>
        <dbReference type="ARBA" id="ARBA00022741"/>
    </source>
</evidence>
<dbReference type="PANTHER" id="PTHR43788:SF6">
    <property type="entry name" value="DNA HELICASE B"/>
    <property type="match status" value="1"/>
</dbReference>
<dbReference type="AlphaFoldDB" id="A0A847S3M5"/>